<accession>A0A4Y7QCV4</accession>
<protein>
    <recommendedName>
        <fullName evidence="2">DUF6534 domain-containing protein</fullName>
    </recommendedName>
</protein>
<keyword evidence="4" id="KW-1185">Reference proteome</keyword>
<evidence type="ECO:0000256" key="1">
    <source>
        <dbReference type="SAM" id="MobiDB-lite"/>
    </source>
</evidence>
<evidence type="ECO:0000313" key="4">
    <source>
        <dbReference type="Proteomes" id="UP000294933"/>
    </source>
</evidence>
<organism evidence="3 4">
    <name type="scientific">Rickenella mellea</name>
    <dbReference type="NCBI Taxonomy" id="50990"/>
    <lineage>
        <taxon>Eukaryota</taxon>
        <taxon>Fungi</taxon>
        <taxon>Dikarya</taxon>
        <taxon>Basidiomycota</taxon>
        <taxon>Agaricomycotina</taxon>
        <taxon>Agaricomycetes</taxon>
        <taxon>Hymenochaetales</taxon>
        <taxon>Rickenellaceae</taxon>
        <taxon>Rickenella</taxon>
    </lineage>
</organism>
<dbReference type="Proteomes" id="UP000294933">
    <property type="component" value="Unassembled WGS sequence"/>
</dbReference>
<dbReference type="Pfam" id="PF20152">
    <property type="entry name" value="DUF6534"/>
    <property type="match status" value="1"/>
</dbReference>
<name>A0A4Y7QCV4_9AGAM</name>
<dbReference type="InterPro" id="IPR045339">
    <property type="entry name" value="DUF6534"/>
</dbReference>
<feature type="compositionally biased region" description="Basic and acidic residues" evidence="1">
    <location>
        <begin position="95"/>
        <end position="112"/>
    </location>
</feature>
<proteinExistence type="predicted"/>
<reference evidence="3 4" key="1">
    <citation type="submission" date="2018-06" db="EMBL/GenBank/DDBJ databases">
        <title>A transcriptomic atlas of mushroom development highlights an independent origin of complex multicellularity.</title>
        <authorList>
            <consortium name="DOE Joint Genome Institute"/>
            <person name="Krizsan K."/>
            <person name="Almasi E."/>
            <person name="Merenyi Z."/>
            <person name="Sahu N."/>
            <person name="Viragh M."/>
            <person name="Koszo T."/>
            <person name="Mondo S."/>
            <person name="Kiss B."/>
            <person name="Balint B."/>
            <person name="Kues U."/>
            <person name="Barry K."/>
            <person name="Hegedus J.C."/>
            <person name="Henrissat B."/>
            <person name="Johnson J."/>
            <person name="Lipzen A."/>
            <person name="Ohm R."/>
            <person name="Nagy I."/>
            <person name="Pangilinan J."/>
            <person name="Yan J."/>
            <person name="Xiong Y."/>
            <person name="Grigoriev I.V."/>
            <person name="Hibbett D.S."/>
            <person name="Nagy L.G."/>
        </authorList>
    </citation>
    <scope>NUCLEOTIDE SEQUENCE [LARGE SCALE GENOMIC DNA]</scope>
    <source>
        <strain evidence="3 4">SZMC22713</strain>
    </source>
</reference>
<feature type="domain" description="DUF6534" evidence="2">
    <location>
        <begin position="3"/>
        <end position="42"/>
    </location>
</feature>
<dbReference type="EMBL" id="ML170164">
    <property type="protein sequence ID" value="TDL25245.1"/>
    <property type="molecule type" value="Genomic_DNA"/>
</dbReference>
<dbReference type="OrthoDB" id="3206554at2759"/>
<sequence length="118" mass="13465">MFAIINIVAFFTMRTNLIHLGIYFLMGKLYSTSLLATLNSRDIFRSQWSRNDQTVNLSFTSVARQQPSIVASQDRKGRDSIAIYMTRTSEVRADEFSMTTTKRDSNISRPVDDNSTNV</sequence>
<evidence type="ECO:0000259" key="2">
    <source>
        <dbReference type="Pfam" id="PF20152"/>
    </source>
</evidence>
<feature type="region of interest" description="Disordered" evidence="1">
    <location>
        <begin position="95"/>
        <end position="118"/>
    </location>
</feature>
<dbReference type="AlphaFoldDB" id="A0A4Y7QCV4"/>
<evidence type="ECO:0000313" key="3">
    <source>
        <dbReference type="EMBL" id="TDL25245.1"/>
    </source>
</evidence>
<gene>
    <name evidence="3" type="ORF">BD410DRAFT_633190</name>
</gene>
<dbReference type="VEuPathDB" id="FungiDB:BD410DRAFT_633190"/>